<gene>
    <name evidence="7" type="ORF">ACJIZ3_021383</name>
</gene>
<dbReference type="Proteomes" id="UP001634393">
    <property type="component" value="Unassembled WGS sequence"/>
</dbReference>
<evidence type="ECO:0000313" key="7">
    <source>
        <dbReference type="EMBL" id="KAL3825354.1"/>
    </source>
</evidence>
<dbReference type="PANTHER" id="PTHR11042">
    <property type="entry name" value="EUKARYOTIC TRANSLATION INITIATION FACTOR 2-ALPHA KINASE EIF2-ALPHA KINASE -RELATED"/>
    <property type="match status" value="1"/>
</dbReference>
<feature type="compositionally biased region" description="Low complexity" evidence="5">
    <location>
        <begin position="1"/>
        <end position="16"/>
    </location>
</feature>
<dbReference type="SUPFAM" id="SSF56112">
    <property type="entry name" value="Protein kinase-like (PK-like)"/>
    <property type="match status" value="1"/>
</dbReference>
<evidence type="ECO:0000256" key="2">
    <source>
        <dbReference type="ARBA" id="ARBA00022741"/>
    </source>
</evidence>
<protein>
    <recommendedName>
        <fullName evidence="6">Protein kinase domain-containing protein</fullName>
    </recommendedName>
</protein>
<dbReference type="Gene3D" id="3.30.200.20">
    <property type="entry name" value="Phosphorylase Kinase, domain 1"/>
    <property type="match status" value="1"/>
</dbReference>
<dbReference type="PROSITE" id="PS50011">
    <property type="entry name" value="PROTEIN_KINASE_DOM"/>
    <property type="match status" value="1"/>
</dbReference>
<evidence type="ECO:0000313" key="8">
    <source>
        <dbReference type="Proteomes" id="UP001634393"/>
    </source>
</evidence>
<evidence type="ECO:0000256" key="3">
    <source>
        <dbReference type="ARBA" id="ARBA00022777"/>
    </source>
</evidence>
<dbReference type="InterPro" id="IPR050339">
    <property type="entry name" value="CC_SR_Kinase"/>
</dbReference>
<keyword evidence="4" id="KW-0067">ATP-binding</keyword>
<keyword evidence="2" id="KW-0547">Nucleotide-binding</keyword>
<feature type="region of interest" description="Disordered" evidence="5">
    <location>
        <begin position="1"/>
        <end position="20"/>
    </location>
</feature>
<reference evidence="7 8" key="1">
    <citation type="submission" date="2024-12" db="EMBL/GenBank/DDBJ databases">
        <title>The unique morphological basis and parallel evolutionary history of personate flowers in Penstemon.</title>
        <authorList>
            <person name="Depatie T.H."/>
            <person name="Wessinger C.A."/>
        </authorList>
    </citation>
    <scope>NUCLEOTIDE SEQUENCE [LARGE SCALE GENOMIC DNA]</scope>
    <source>
        <strain evidence="7">WTNN_2</strain>
        <tissue evidence="7">Leaf</tissue>
    </source>
</reference>
<evidence type="ECO:0000256" key="1">
    <source>
        <dbReference type="ARBA" id="ARBA00022679"/>
    </source>
</evidence>
<accession>A0ABD3SL82</accession>
<feature type="domain" description="Protein kinase" evidence="6">
    <location>
        <begin position="52"/>
        <end position="120"/>
    </location>
</feature>
<dbReference type="AlphaFoldDB" id="A0ABD3SL82"/>
<organism evidence="7 8">
    <name type="scientific">Penstemon smallii</name>
    <dbReference type="NCBI Taxonomy" id="265156"/>
    <lineage>
        <taxon>Eukaryota</taxon>
        <taxon>Viridiplantae</taxon>
        <taxon>Streptophyta</taxon>
        <taxon>Embryophyta</taxon>
        <taxon>Tracheophyta</taxon>
        <taxon>Spermatophyta</taxon>
        <taxon>Magnoliopsida</taxon>
        <taxon>eudicotyledons</taxon>
        <taxon>Gunneridae</taxon>
        <taxon>Pentapetalae</taxon>
        <taxon>asterids</taxon>
        <taxon>lamiids</taxon>
        <taxon>Lamiales</taxon>
        <taxon>Plantaginaceae</taxon>
        <taxon>Cheloneae</taxon>
        <taxon>Penstemon</taxon>
    </lineage>
</organism>
<dbReference type="Pfam" id="PF00069">
    <property type="entry name" value="Pkinase"/>
    <property type="match status" value="1"/>
</dbReference>
<keyword evidence="1" id="KW-0808">Transferase</keyword>
<dbReference type="EMBL" id="JBJXBP010000006">
    <property type="protein sequence ID" value="KAL3825354.1"/>
    <property type="molecule type" value="Genomic_DNA"/>
</dbReference>
<sequence length="120" mass="14034">MANASDSTTQSPTSDTLYSKSTDSFDKVQFFIFLIFSGWRLKKDFDFNEDNLLDKFLTCKGFYGSVYKCLHLVDRRMYAIKIISFEESDKSMREAQVMAMMNHHNVIRYHTDSKQNTVTI</sequence>
<dbReference type="InterPro" id="IPR011009">
    <property type="entry name" value="Kinase-like_dom_sf"/>
</dbReference>
<keyword evidence="3" id="KW-0418">Kinase</keyword>
<dbReference type="GO" id="GO:0016301">
    <property type="term" value="F:kinase activity"/>
    <property type="evidence" value="ECO:0007669"/>
    <property type="project" value="UniProtKB-KW"/>
</dbReference>
<proteinExistence type="predicted"/>
<dbReference type="GO" id="GO:0005524">
    <property type="term" value="F:ATP binding"/>
    <property type="evidence" value="ECO:0007669"/>
    <property type="project" value="UniProtKB-KW"/>
</dbReference>
<evidence type="ECO:0000256" key="5">
    <source>
        <dbReference type="SAM" id="MobiDB-lite"/>
    </source>
</evidence>
<comment type="caution">
    <text evidence="7">The sequence shown here is derived from an EMBL/GenBank/DDBJ whole genome shotgun (WGS) entry which is preliminary data.</text>
</comment>
<dbReference type="InterPro" id="IPR000719">
    <property type="entry name" value="Prot_kinase_dom"/>
</dbReference>
<keyword evidence="8" id="KW-1185">Reference proteome</keyword>
<name>A0ABD3SL82_9LAMI</name>
<evidence type="ECO:0000259" key="6">
    <source>
        <dbReference type="PROSITE" id="PS50011"/>
    </source>
</evidence>
<evidence type="ECO:0000256" key="4">
    <source>
        <dbReference type="ARBA" id="ARBA00022840"/>
    </source>
</evidence>